<keyword evidence="5" id="KW-1185">Reference proteome</keyword>
<reference evidence="4 5" key="1">
    <citation type="submission" date="2017-07" db="EMBL/GenBank/DDBJ databases">
        <title>Amycolatopsis alba DSM 44262 Genome sequencing and assembly.</title>
        <authorList>
            <person name="Kaur N."/>
            <person name="Mayilraj S."/>
        </authorList>
    </citation>
    <scope>NUCLEOTIDE SEQUENCE [LARGE SCALE GENOMIC DNA]</scope>
    <source>
        <strain evidence="4 5">DSM 44262</strain>
    </source>
</reference>
<dbReference type="RefSeq" id="WP_020636227.1">
    <property type="nucleotide sequence ID" value="NZ_KB913032.1"/>
</dbReference>
<dbReference type="InterPro" id="IPR003488">
    <property type="entry name" value="DprA"/>
</dbReference>
<feature type="chain" id="PRO_5038773096" evidence="2">
    <location>
        <begin position="24"/>
        <end position="307"/>
    </location>
</feature>
<comment type="caution">
    <text evidence="4">The sequence shown here is derived from an EMBL/GenBank/DDBJ whole genome shotgun (WGS) entry which is preliminary data.</text>
</comment>
<evidence type="ECO:0000256" key="1">
    <source>
        <dbReference type="ARBA" id="ARBA00006525"/>
    </source>
</evidence>
<dbReference type="PANTHER" id="PTHR43022">
    <property type="entry name" value="PROTEIN SMF"/>
    <property type="match status" value="1"/>
</dbReference>
<name>A0A229RM72_AMYAL</name>
<comment type="similarity">
    <text evidence="1">Belongs to the DprA/Smf family.</text>
</comment>
<proteinExistence type="inferred from homology"/>
<organism evidence="4 5">
    <name type="scientific">Amycolatopsis alba DSM 44262</name>
    <dbReference type="NCBI Taxonomy" id="1125972"/>
    <lineage>
        <taxon>Bacteria</taxon>
        <taxon>Bacillati</taxon>
        <taxon>Actinomycetota</taxon>
        <taxon>Actinomycetes</taxon>
        <taxon>Pseudonocardiales</taxon>
        <taxon>Pseudonocardiaceae</taxon>
        <taxon>Amycolatopsis</taxon>
    </lineage>
</organism>
<accession>A0A229RM72</accession>
<evidence type="ECO:0000313" key="5">
    <source>
        <dbReference type="Proteomes" id="UP000215563"/>
    </source>
</evidence>
<evidence type="ECO:0000313" key="4">
    <source>
        <dbReference type="EMBL" id="OXM47514.1"/>
    </source>
</evidence>
<dbReference type="Gene3D" id="3.40.50.450">
    <property type="match status" value="1"/>
</dbReference>
<dbReference type="InterPro" id="IPR057666">
    <property type="entry name" value="DrpA_SLOG"/>
</dbReference>
<keyword evidence="2" id="KW-0732">Signal</keyword>
<dbReference type="Pfam" id="PF02481">
    <property type="entry name" value="DNA_processg_A"/>
    <property type="match status" value="1"/>
</dbReference>
<dbReference type="SUPFAM" id="SSF102405">
    <property type="entry name" value="MCP/YpsA-like"/>
    <property type="match status" value="1"/>
</dbReference>
<dbReference type="EMBL" id="NMQU01000074">
    <property type="protein sequence ID" value="OXM47514.1"/>
    <property type="molecule type" value="Genomic_DNA"/>
</dbReference>
<feature type="domain" description="Smf/DprA SLOG" evidence="3">
    <location>
        <begin position="76"/>
        <end position="289"/>
    </location>
</feature>
<dbReference type="OrthoDB" id="9785707at2"/>
<evidence type="ECO:0000256" key="2">
    <source>
        <dbReference type="SAM" id="SignalP"/>
    </source>
</evidence>
<dbReference type="PANTHER" id="PTHR43022:SF1">
    <property type="entry name" value="PROTEIN SMF"/>
    <property type="match status" value="1"/>
</dbReference>
<protein>
    <submittedName>
        <fullName evidence="4">DNA processing protein DprA</fullName>
    </submittedName>
</protein>
<feature type="signal peptide" evidence="2">
    <location>
        <begin position="1"/>
        <end position="23"/>
    </location>
</feature>
<evidence type="ECO:0000259" key="3">
    <source>
        <dbReference type="Pfam" id="PF02481"/>
    </source>
</evidence>
<dbReference type="GO" id="GO:0009294">
    <property type="term" value="P:DNA-mediated transformation"/>
    <property type="evidence" value="ECO:0007669"/>
    <property type="project" value="InterPro"/>
</dbReference>
<dbReference type="Proteomes" id="UP000215563">
    <property type="component" value="Unassembled WGS sequence"/>
</dbReference>
<dbReference type="AlphaFoldDB" id="A0A229RM72"/>
<sequence>MRPTTIPSAYAYLLSSAAPPAPATVMFVQDVGAIEAVRQISTDRAPLAVLTEQRPGDHHDAARDALAAAALHQHRLITPLDNEWPAGQLAHTSGFCPPLALWAHGDGHLNDLARRSVAIVGTRHPTTYAQIYSMDIAAGLARHGITIWSGGTAGVASQAHRGAYNAQGASVAVLGTGIRNDYPADHEILLGRSPNTLVVSEYNPLTMPPAPNASAHNRLLAALTRACIVIEPGTSHGAMPVVTHAETYGVPILAFPGPVSTLMFRQAHDLIRAGRATLISDAEHVLECVPVLTPNTGQTPDETMPEP</sequence>
<gene>
    <name evidence="4" type="ORF">CFP75_23815</name>
</gene>